<dbReference type="InterPro" id="IPR027417">
    <property type="entry name" value="P-loop_NTPase"/>
</dbReference>
<dbReference type="GO" id="GO:0005524">
    <property type="term" value="F:ATP binding"/>
    <property type="evidence" value="ECO:0007669"/>
    <property type="project" value="InterPro"/>
</dbReference>
<evidence type="ECO:0000313" key="3">
    <source>
        <dbReference type="Proteomes" id="UP000243937"/>
    </source>
</evidence>
<dbReference type="InterPro" id="IPR051396">
    <property type="entry name" value="Bact_Antivir_Def_Nuclease"/>
</dbReference>
<reference evidence="2 3" key="1">
    <citation type="journal article" date="2014" name="Int. J. Syst. Evol. Microbiol.">
        <title>Oceanisphaera profunda sp. nov., a marine bacterium isolated from deep-sea sediment, and emended description of the genus Oceanisphaera.</title>
        <authorList>
            <person name="Xu Z."/>
            <person name="Zhang X.Y."/>
            <person name="Su H.N."/>
            <person name="Yu Z.C."/>
            <person name="Liu C."/>
            <person name="Li H."/>
            <person name="Chen X.L."/>
            <person name="Song X.Y."/>
            <person name="Xie B.B."/>
            <person name="Qin Q.L."/>
            <person name="Zhou B.C."/>
            <person name="Shi M."/>
            <person name="Huang Y."/>
            <person name="Zhang Y.Z."/>
        </authorList>
    </citation>
    <scope>NUCLEOTIDE SEQUENCE [LARGE SCALE GENOMIC DNA]</scope>
    <source>
        <strain evidence="2 3">SM1222</strain>
    </source>
</reference>
<dbReference type="PANTHER" id="PTHR43581">
    <property type="entry name" value="ATP/GTP PHOSPHATASE"/>
    <property type="match status" value="1"/>
</dbReference>
<dbReference type="GO" id="GO:0016887">
    <property type="term" value="F:ATP hydrolysis activity"/>
    <property type="evidence" value="ECO:0007669"/>
    <property type="project" value="InterPro"/>
</dbReference>
<evidence type="ECO:0000259" key="1">
    <source>
        <dbReference type="Pfam" id="PF13304"/>
    </source>
</evidence>
<proteinExistence type="predicted"/>
<evidence type="ECO:0000313" key="2">
    <source>
        <dbReference type="EMBL" id="ART81545.1"/>
    </source>
</evidence>
<dbReference type="CDD" id="cd00267">
    <property type="entry name" value="ABC_ATPase"/>
    <property type="match status" value="1"/>
</dbReference>
<feature type="domain" description="ATPase AAA-type core" evidence="1">
    <location>
        <begin position="383"/>
        <end position="462"/>
    </location>
</feature>
<sequence length="548" mass="62520">MCKNGKVVNNSLEVVFCSEKKSTNQCEINTIYVCSKNSSWNDFKHKTHGMFILHLDNSQVFSGEIIMSVKNEEQKDFSDYIGLGNLLNSANRKSELKLPEHSFFSLLPSISDYRNLVRNAGVAQASRILSALNDLVFTNEYNKSVPWLIEALNSDVFHKSFMRNSEPFFAFYNAADIIKGLKFEELDYISSELDLSFKLDMFNNKHELKLRFGSGGLLPKRINILIGENGLGKSQALNHFARAALQQKDYVDNLIDPSSETKRPMINRLLAIGTPGETTTTYPSDSIKNPKLNYRRLLLTRNSRSKASRTIGKSIVQLARLDESISQLDRWEIFIEAIKIALPLDRIRIPLNNDSDFVPLKDLRYGWSEEKRLKIWSEIADNIEPKIEGKLGLYPMSSGQLSFFKFSLLACLYIENGSFVLLDEPETHLHPSLISDFVTLLDNILQRTGSYALIATHSSYFVREVPRDQVHVFKKDNDSIYIVNPRLKTFGANVGDISYFVFDEDSGNSLSNKFLDKARSQKKSYAYIKDNYSAELPTEMLQIIKREL</sequence>
<dbReference type="AlphaFoldDB" id="A0A1Y0D373"/>
<dbReference type="Proteomes" id="UP000243937">
    <property type="component" value="Chromosome"/>
</dbReference>
<keyword evidence="3" id="KW-1185">Reference proteome</keyword>
<dbReference type="SUPFAM" id="SSF52540">
    <property type="entry name" value="P-loop containing nucleoside triphosphate hydrolases"/>
    <property type="match status" value="1"/>
</dbReference>
<dbReference type="EMBL" id="CP021377">
    <property type="protein sequence ID" value="ART81545.1"/>
    <property type="molecule type" value="Genomic_DNA"/>
</dbReference>
<organism evidence="2 3">
    <name type="scientific">Oceanisphaera profunda</name>
    <dbReference type="NCBI Taxonomy" id="1416627"/>
    <lineage>
        <taxon>Bacteria</taxon>
        <taxon>Pseudomonadati</taxon>
        <taxon>Pseudomonadota</taxon>
        <taxon>Gammaproteobacteria</taxon>
        <taxon>Aeromonadales</taxon>
        <taxon>Aeromonadaceae</taxon>
        <taxon>Oceanisphaera</taxon>
    </lineage>
</organism>
<dbReference type="Gene3D" id="3.40.50.300">
    <property type="entry name" value="P-loop containing nucleotide triphosphate hydrolases"/>
    <property type="match status" value="1"/>
</dbReference>
<name>A0A1Y0D373_9GAMM</name>
<protein>
    <recommendedName>
        <fullName evidence="1">ATPase AAA-type core domain-containing protein</fullName>
    </recommendedName>
</protein>
<dbReference type="KEGG" id="opf:CBP31_01955"/>
<dbReference type="Pfam" id="PF13304">
    <property type="entry name" value="AAA_21"/>
    <property type="match status" value="1"/>
</dbReference>
<accession>A0A1Y0D373</accession>
<gene>
    <name evidence="2" type="ORF">CBP31_01955</name>
</gene>
<dbReference type="InterPro" id="IPR003959">
    <property type="entry name" value="ATPase_AAA_core"/>
</dbReference>
<dbReference type="PANTHER" id="PTHR43581:SF4">
    <property type="entry name" value="ATP_GTP PHOSPHATASE"/>
    <property type="match status" value="1"/>
</dbReference>